<feature type="chain" id="PRO_5039135852" description="Lipoprotein" evidence="2">
    <location>
        <begin position="27"/>
        <end position="306"/>
    </location>
</feature>
<keyword evidence="4" id="KW-1185">Reference proteome</keyword>
<gene>
    <name evidence="3" type="ORF">UK23_44305</name>
</gene>
<dbReference type="PATRIC" id="fig|68170.10.peg.2076"/>
<comment type="caution">
    <text evidence="3">The sequence shown here is derived from an EMBL/GenBank/DDBJ whole genome shotgun (WGS) entry which is preliminary data.</text>
</comment>
<dbReference type="Proteomes" id="UP000033393">
    <property type="component" value="Unassembled WGS sequence"/>
</dbReference>
<evidence type="ECO:0008006" key="5">
    <source>
        <dbReference type="Google" id="ProtNLM"/>
    </source>
</evidence>
<protein>
    <recommendedName>
        <fullName evidence="5">Lipoprotein</fullName>
    </recommendedName>
</protein>
<name>A0A0F0GGN3_LENAE</name>
<evidence type="ECO:0000256" key="1">
    <source>
        <dbReference type="SAM" id="MobiDB-lite"/>
    </source>
</evidence>
<feature type="signal peptide" evidence="2">
    <location>
        <begin position="1"/>
        <end position="26"/>
    </location>
</feature>
<dbReference type="AlphaFoldDB" id="A0A0F0GGN3"/>
<evidence type="ECO:0000313" key="3">
    <source>
        <dbReference type="EMBL" id="KJK33973.1"/>
    </source>
</evidence>
<reference evidence="3 4" key="1">
    <citation type="submission" date="2015-02" db="EMBL/GenBank/DDBJ databases">
        <authorList>
            <person name="Ju K.-S."/>
            <person name="Doroghazi J.R."/>
            <person name="Metcalf W."/>
        </authorList>
    </citation>
    <scope>NUCLEOTIDE SEQUENCE [LARGE SCALE GENOMIC DNA]</scope>
    <source>
        <strain evidence="3 4">NRRL B-16140</strain>
    </source>
</reference>
<sequence length="306" mass="31837">MGEKKMRGINTVVAVVAMAAATVAFGQSATAQTEDVAPVFKMAPDVLTKGQDFQVQVQEGTCPGGLESVTSPGFAAPLKPGDLTGRAGKQAGDFTATAKCKGSTKTGTAGFQVLNRNFFPLFKIVPDQLKPGQAFEVQIDQNDCPDGGMIYSDGFREKKLLNTVHGVAGDKPGNYFATLYCSTAGTIYNSASFEIVPLTANDRFTLDKAEYAPGEQIKATAPASALCIGNLSSTGFVAPIKLARESDQLFSGTGKTIEAPGDYVASMTCNNMTVTQNFKVTAQKPKAKAPVVKPKGAPQTGGGGTA</sequence>
<feature type="region of interest" description="Disordered" evidence="1">
    <location>
        <begin position="285"/>
        <end position="306"/>
    </location>
</feature>
<dbReference type="EMBL" id="JYJG01000482">
    <property type="protein sequence ID" value="KJK33973.1"/>
    <property type="molecule type" value="Genomic_DNA"/>
</dbReference>
<organism evidence="3 4">
    <name type="scientific">Lentzea aerocolonigenes</name>
    <name type="common">Lechevalieria aerocolonigenes</name>
    <name type="synonym">Saccharothrix aerocolonigenes</name>
    <dbReference type="NCBI Taxonomy" id="68170"/>
    <lineage>
        <taxon>Bacteria</taxon>
        <taxon>Bacillati</taxon>
        <taxon>Actinomycetota</taxon>
        <taxon>Actinomycetes</taxon>
        <taxon>Pseudonocardiales</taxon>
        <taxon>Pseudonocardiaceae</taxon>
        <taxon>Lentzea</taxon>
    </lineage>
</organism>
<accession>A0A0F0GGN3</accession>
<proteinExistence type="predicted"/>
<keyword evidence="2" id="KW-0732">Signal</keyword>
<feature type="compositionally biased region" description="Low complexity" evidence="1">
    <location>
        <begin position="285"/>
        <end position="298"/>
    </location>
</feature>
<evidence type="ECO:0000313" key="4">
    <source>
        <dbReference type="Proteomes" id="UP000033393"/>
    </source>
</evidence>
<evidence type="ECO:0000256" key="2">
    <source>
        <dbReference type="SAM" id="SignalP"/>
    </source>
</evidence>